<evidence type="ECO:0000313" key="4">
    <source>
        <dbReference type="Proteomes" id="UP001454036"/>
    </source>
</evidence>
<dbReference type="Proteomes" id="UP001454036">
    <property type="component" value="Unassembled WGS sequence"/>
</dbReference>
<reference evidence="3 4" key="1">
    <citation type="submission" date="2024-01" db="EMBL/GenBank/DDBJ databases">
        <title>The complete chloroplast genome sequence of Lithospermum erythrorhizon: insights into the phylogenetic relationship among Boraginaceae species and the maternal lineages of purple gromwells.</title>
        <authorList>
            <person name="Okada T."/>
            <person name="Watanabe K."/>
        </authorList>
    </citation>
    <scope>NUCLEOTIDE SEQUENCE [LARGE SCALE GENOMIC DNA]</scope>
</reference>
<evidence type="ECO:0000259" key="2">
    <source>
        <dbReference type="PROSITE" id="PS50891"/>
    </source>
</evidence>
<accession>A0AAV3NQ99</accession>
<proteinExistence type="inferred from homology"/>
<sequence>MDLPSKCNMPCAACKYLRRRCSKQCIFLPYFLRKDLDKFAVVHKVFGASNISKLLQEIPVSDREDAVTSMVFEASERLRNPVYGCVSLIASLQKQVVELQSVLNTAHAEAMVLRLRMNMSEPSPTQLPIGVPPATNLPDETINYNSYCRQQLVERDYVPDYDSMLMQLYQDT</sequence>
<dbReference type="PANTHER" id="PTHR31529:SF4">
    <property type="entry name" value="LOB DOMAIN-CONTAINING PROTEIN 30"/>
    <property type="match status" value="1"/>
</dbReference>
<protein>
    <recommendedName>
        <fullName evidence="2">LOB domain-containing protein</fullName>
    </recommendedName>
</protein>
<name>A0AAV3NQ99_LITER</name>
<dbReference type="InterPro" id="IPR004883">
    <property type="entry name" value="LOB"/>
</dbReference>
<evidence type="ECO:0000313" key="3">
    <source>
        <dbReference type="EMBL" id="GAA0141394.1"/>
    </source>
</evidence>
<comment type="similarity">
    <text evidence="1">Belongs to the LOB domain-containing protein family.</text>
</comment>
<dbReference type="Pfam" id="PF03195">
    <property type="entry name" value="LOB"/>
    <property type="match status" value="1"/>
</dbReference>
<dbReference type="EMBL" id="BAABME010015478">
    <property type="protein sequence ID" value="GAA0141394.1"/>
    <property type="molecule type" value="Genomic_DNA"/>
</dbReference>
<keyword evidence="4" id="KW-1185">Reference proteome</keyword>
<dbReference type="AlphaFoldDB" id="A0AAV3NQ99"/>
<comment type="caution">
    <text evidence="3">The sequence shown here is derived from an EMBL/GenBank/DDBJ whole genome shotgun (WGS) entry which is preliminary data.</text>
</comment>
<gene>
    <name evidence="3" type="ORF">LIER_35386</name>
</gene>
<organism evidence="3 4">
    <name type="scientific">Lithospermum erythrorhizon</name>
    <name type="common">Purple gromwell</name>
    <name type="synonym">Lithospermum officinale var. erythrorhizon</name>
    <dbReference type="NCBI Taxonomy" id="34254"/>
    <lineage>
        <taxon>Eukaryota</taxon>
        <taxon>Viridiplantae</taxon>
        <taxon>Streptophyta</taxon>
        <taxon>Embryophyta</taxon>
        <taxon>Tracheophyta</taxon>
        <taxon>Spermatophyta</taxon>
        <taxon>Magnoliopsida</taxon>
        <taxon>eudicotyledons</taxon>
        <taxon>Gunneridae</taxon>
        <taxon>Pentapetalae</taxon>
        <taxon>asterids</taxon>
        <taxon>lamiids</taxon>
        <taxon>Boraginales</taxon>
        <taxon>Boraginaceae</taxon>
        <taxon>Boraginoideae</taxon>
        <taxon>Lithospermeae</taxon>
        <taxon>Lithospermum</taxon>
    </lineage>
</organism>
<feature type="domain" description="LOB" evidence="2">
    <location>
        <begin position="9"/>
        <end position="110"/>
    </location>
</feature>
<dbReference type="PANTHER" id="PTHR31529">
    <property type="entry name" value="LOB DOMAIN CONTAINING PROTEIN"/>
    <property type="match status" value="1"/>
</dbReference>
<evidence type="ECO:0000256" key="1">
    <source>
        <dbReference type="ARBA" id="ARBA00005474"/>
    </source>
</evidence>
<dbReference type="PROSITE" id="PS50891">
    <property type="entry name" value="LOB"/>
    <property type="match status" value="1"/>
</dbReference>